<evidence type="ECO:0000256" key="2">
    <source>
        <dbReference type="ARBA" id="ARBA00022552"/>
    </source>
</evidence>
<evidence type="ECO:0000313" key="9">
    <source>
        <dbReference type="Proteomes" id="UP001528411"/>
    </source>
</evidence>
<dbReference type="GO" id="GO:0032259">
    <property type="term" value="P:methylation"/>
    <property type="evidence" value="ECO:0007669"/>
    <property type="project" value="UniProtKB-KW"/>
</dbReference>
<evidence type="ECO:0000256" key="3">
    <source>
        <dbReference type="ARBA" id="ARBA00022603"/>
    </source>
</evidence>
<dbReference type="PANTHER" id="PTHR47816:SF5">
    <property type="entry name" value="RIBOSOMAL RNA LARGE SUBUNIT METHYLTRANSFERASE G"/>
    <property type="match status" value="1"/>
</dbReference>
<feature type="domain" description="RlmG N-terminal" evidence="7">
    <location>
        <begin position="5"/>
        <end position="178"/>
    </location>
</feature>
<evidence type="ECO:0000313" key="8">
    <source>
        <dbReference type="EMBL" id="MDC2889419.1"/>
    </source>
</evidence>
<proteinExistence type="predicted"/>
<dbReference type="InterPro" id="IPR046977">
    <property type="entry name" value="RsmC/RlmG"/>
</dbReference>
<keyword evidence="1" id="KW-0963">Cytoplasm</keyword>
<evidence type="ECO:0000256" key="5">
    <source>
        <dbReference type="ARBA" id="ARBA00022691"/>
    </source>
</evidence>
<dbReference type="InterPro" id="IPR017237">
    <property type="entry name" value="RLMG"/>
</dbReference>
<comment type="caution">
    <text evidence="8">The sequence shown here is derived from an EMBL/GenBank/DDBJ whole genome shotgun (WGS) entry which is preliminary data.</text>
</comment>
<dbReference type="Proteomes" id="UP001528411">
    <property type="component" value="Unassembled WGS sequence"/>
</dbReference>
<gene>
    <name evidence="8" type="ORF">PN838_12320</name>
</gene>
<reference evidence="8 9" key="1">
    <citation type="submission" date="2023-01" db="EMBL/GenBank/DDBJ databases">
        <title>Psychrosphaera sp. nov., isolated from marine algae.</title>
        <authorList>
            <person name="Bayburt H."/>
            <person name="Choi B.J."/>
            <person name="Kim J.M."/>
            <person name="Choi D.G."/>
            <person name="Jeon C.O."/>
        </authorList>
    </citation>
    <scope>NUCLEOTIDE SEQUENCE [LARGE SCALE GENOMIC DNA]</scope>
    <source>
        <strain evidence="8 9">G1-22</strain>
    </source>
</reference>
<evidence type="ECO:0000259" key="6">
    <source>
        <dbReference type="Pfam" id="PF05175"/>
    </source>
</evidence>
<keyword evidence="3 8" id="KW-0489">Methyltransferase</keyword>
<protein>
    <submittedName>
        <fullName evidence="8">Methyltransferase</fullName>
    </submittedName>
</protein>
<dbReference type="InterPro" id="IPR058679">
    <property type="entry name" value="RlmG_N"/>
</dbReference>
<evidence type="ECO:0000259" key="7">
    <source>
        <dbReference type="Pfam" id="PF26049"/>
    </source>
</evidence>
<name>A0ABT5FEE6_9GAMM</name>
<dbReference type="PROSITE" id="PS00092">
    <property type="entry name" value="N6_MTASE"/>
    <property type="match status" value="1"/>
</dbReference>
<keyword evidence="4" id="KW-0808">Transferase</keyword>
<dbReference type="RefSeq" id="WP_215963368.1">
    <property type="nucleotide sequence ID" value="NZ_JAQOMS010000002.1"/>
</dbReference>
<keyword evidence="9" id="KW-1185">Reference proteome</keyword>
<accession>A0ABT5FEE6</accession>
<dbReference type="Pfam" id="PF26049">
    <property type="entry name" value="RLMG_N"/>
    <property type="match status" value="1"/>
</dbReference>
<keyword evidence="2" id="KW-0698">rRNA processing</keyword>
<dbReference type="Pfam" id="PF05175">
    <property type="entry name" value="MTS"/>
    <property type="match status" value="1"/>
</dbReference>
<evidence type="ECO:0000256" key="4">
    <source>
        <dbReference type="ARBA" id="ARBA00022679"/>
    </source>
</evidence>
<keyword evidence="5" id="KW-0949">S-adenosyl-L-methionine</keyword>
<dbReference type="PIRSF" id="PIRSF037565">
    <property type="entry name" value="RRNA_m2G_Mtase_RsmD_prd"/>
    <property type="match status" value="1"/>
</dbReference>
<dbReference type="InterPro" id="IPR002052">
    <property type="entry name" value="DNA_methylase_N6_adenine_CS"/>
</dbReference>
<dbReference type="GO" id="GO:0008168">
    <property type="term" value="F:methyltransferase activity"/>
    <property type="evidence" value="ECO:0007669"/>
    <property type="project" value="UniProtKB-KW"/>
</dbReference>
<evidence type="ECO:0000256" key="1">
    <source>
        <dbReference type="ARBA" id="ARBA00022490"/>
    </source>
</evidence>
<feature type="domain" description="Methyltransferase small" evidence="6">
    <location>
        <begin position="207"/>
        <end position="380"/>
    </location>
</feature>
<dbReference type="InterPro" id="IPR007848">
    <property type="entry name" value="Small_mtfrase_dom"/>
</dbReference>
<sequence>MPLNTTLQCATGEYSLFRYPKNQHDAALQAWDSADELVIEYVANTYPAEKYITILNDQFGAIATALNQFNRVSVTDSRVSELATIQNGAENKIVDPIFCNSLEPIPSRDVVILKLTKSVAYLQDQLQLLAQNNKAVEIVACGKTTQVTSKIMSIFEKYCDNVKTSLAKKKSRLIFGTLKSNGTSEPEISPVEDRLNYIEWPEQGIQIGAYANVFSHDGLDIGGRFLAENLPTFTSDQKVVDLGCGNGLLGLAVLKQTTQSETPISLRFVDESYMAVESAKHNIAQTFPDEFSRCDFIQDDCLTKQKAECVDVILCNPPFHQQNTLTEHIAKQMFRQSLLALKPGASLYVVANNHLPYQSYLKKMFGGFKVHAQNKKFSIYHCIKRA</sequence>
<organism evidence="8 9">
    <name type="scientific">Psychrosphaera algicola</name>
    <dbReference type="NCBI Taxonomy" id="3023714"/>
    <lineage>
        <taxon>Bacteria</taxon>
        <taxon>Pseudomonadati</taxon>
        <taxon>Pseudomonadota</taxon>
        <taxon>Gammaproteobacteria</taxon>
        <taxon>Alteromonadales</taxon>
        <taxon>Pseudoalteromonadaceae</taxon>
        <taxon>Psychrosphaera</taxon>
    </lineage>
</organism>
<dbReference type="PANTHER" id="PTHR47816">
    <property type="entry name" value="RIBOSOMAL RNA SMALL SUBUNIT METHYLTRANSFERASE C"/>
    <property type="match status" value="1"/>
</dbReference>
<dbReference type="EMBL" id="JAQOMS010000002">
    <property type="protein sequence ID" value="MDC2889419.1"/>
    <property type="molecule type" value="Genomic_DNA"/>
</dbReference>